<comment type="subcellular location">
    <subcellularLocation>
        <location evidence="1">Cell membrane</location>
        <topology evidence="1">Multi-pass membrane protein</topology>
    </subcellularLocation>
</comment>
<comment type="caution">
    <text evidence="8">The sequence shown here is derived from an EMBL/GenBank/DDBJ whole genome shotgun (WGS) entry which is preliminary data.</text>
</comment>
<dbReference type="PANTHER" id="PTHR33884">
    <property type="entry name" value="UPF0410 PROTEIN YMGE"/>
    <property type="match status" value="1"/>
</dbReference>
<keyword evidence="9" id="KW-1185">Reference proteome</keyword>
<organism evidence="8 9">
    <name type="scientific">Patulibacter brassicae</name>
    <dbReference type="NCBI Taxonomy" id="1705717"/>
    <lineage>
        <taxon>Bacteria</taxon>
        <taxon>Bacillati</taxon>
        <taxon>Actinomycetota</taxon>
        <taxon>Thermoleophilia</taxon>
        <taxon>Solirubrobacterales</taxon>
        <taxon>Patulibacteraceae</taxon>
        <taxon>Patulibacter</taxon>
    </lineage>
</organism>
<dbReference type="InterPro" id="IPR007341">
    <property type="entry name" value="Transgly_assoc"/>
</dbReference>
<evidence type="ECO:0000256" key="7">
    <source>
        <dbReference type="SAM" id="Phobius"/>
    </source>
</evidence>
<evidence type="ECO:0000256" key="2">
    <source>
        <dbReference type="ARBA" id="ARBA00011006"/>
    </source>
</evidence>
<evidence type="ECO:0000256" key="4">
    <source>
        <dbReference type="ARBA" id="ARBA00022692"/>
    </source>
</evidence>
<evidence type="ECO:0000256" key="1">
    <source>
        <dbReference type="ARBA" id="ARBA00004651"/>
    </source>
</evidence>
<evidence type="ECO:0000313" key="8">
    <source>
        <dbReference type="EMBL" id="MDX8150954.1"/>
    </source>
</evidence>
<evidence type="ECO:0000256" key="3">
    <source>
        <dbReference type="ARBA" id="ARBA00022475"/>
    </source>
</evidence>
<gene>
    <name evidence="8" type="ORF">SK069_05060</name>
</gene>
<keyword evidence="5 7" id="KW-1133">Transmembrane helix</keyword>
<reference evidence="8 9" key="1">
    <citation type="submission" date="2023-11" db="EMBL/GenBank/DDBJ databases">
        <authorList>
            <person name="Xu M."/>
            <person name="Jiang T."/>
        </authorList>
    </citation>
    <scope>NUCLEOTIDE SEQUENCE [LARGE SCALE GENOMIC DNA]</scope>
    <source>
        <strain evidence="8 9">SD</strain>
    </source>
</reference>
<feature type="transmembrane region" description="Helical" evidence="7">
    <location>
        <begin position="6"/>
        <end position="21"/>
    </location>
</feature>
<feature type="transmembrane region" description="Helical" evidence="7">
    <location>
        <begin position="62"/>
        <end position="81"/>
    </location>
</feature>
<evidence type="ECO:0000256" key="6">
    <source>
        <dbReference type="ARBA" id="ARBA00023136"/>
    </source>
</evidence>
<evidence type="ECO:0000313" key="9">
    <source>
        <dbReference type="Proteomes" id="UP001277761"/>
    </source>
</evidence>
<feature type="transmembrane region" description="Helical" evidence="7">
    <location>
        <begin position="28"/>
        <end position="50"/>
    </location>
</feature>
<sequence>MGIVAWVVLGLISGLLARIVVPGSQAQGCLATTAVGILGAIIGGAIAAAADVGEIGTFYDGGTWAISILGAILLLLVLRALGGRARR</sequence>
<comment type="similarity">
    <text evidence="2">Belongs to the UPF0410 family.</text>
</comment>
<keyword evidence="4 7" id="KW-0812">Transmembrane</keyword>
<keyword evidence="3" id="KW-1003">Cell membrane</keyword>
<dbReference type="PANTHER" id="PTHR33884:SF3">
    <property type="entry name" value="UPF0410 PROTEIN YMGE"/>
    <property type="match status" value="1"/>
</dbReference>
<protein>
    <submittedName>
        <fullName evidence="8">GlsB/YeaQ/YmgE family stress response membrane protein</fullName>
    </submittedName>
</protein>
<evidence type="ECO:0000256" key="5">
    <source>
        <dbReference type="ARBA" id="ARBA00022989"/>
    </source>
</evidence>
<proteinExistence type="inferred from homology"/>
<dbReference type="RefSeq" id="WP_319953107.1">
    <property type="nucleotide sequence ID" value="NZ_JAXAVX010000002.1"/>
</dbReference>
<dbReference type="Proteomes" id="UP001277761">
    <property type="component" value="Unassembled WGS sequence"/>
</dbReference>
<keyword evidence="6 7" id="KW-0472">Membrane</keyword>
<dbReference type="Pfam" id="PF04226">
    <property type="entry name" value="Transgly_assoc"/>
    <property type="match status" value="1"/>
</dbReference>
<name>A0ABU4VGL6_9ACTN</name>
<dbReference type="EMBL" id="JAXAVX010000002">
    <property type="protein sequence ID" value="MDX8150954.1"/>
    <property type="molecule type" value="Genomic_DNA"/>
</dbReference>
<accession>A0ABU4VGL6</accession>